<dbReference type="InterPro" id="IPR044044">
    <property type="entry name" value="DUF5679"/>
</dbReference>
<evidence type="ECO:0000256" key="1">
    <source>
        <dbReference type="SAM" id="MobiDB-lite"/>
    </source>
</evidence>
<dbReference type="Pfam" id="PF18930">
    <property type="entry name" value="DUF5679"/>
    <property type="match status" value="1"/>
</dbReference>
<gene>
    <name evidence="3" type="ORF">NWT39_02675</name>
</gene>
<accession>A0A977IF08</accession>
<sequence length="154" mass="16886">MPISRHCRAVRGSGFHRRYAAGQAFWRTLSQKWPIFSRWLQIFLFGGRILSNFAPISCPNDRKSAILELFLYPSVRDVATLATQAYCVKCKAKREMKGEKQVTMKNGRNALSGTCSVCGTKMFKIGGGSGGGAKAKAKAPAKKAAKKKAGKKKK</sequence>
<dbReference type="AlphaFoldDB" id="A0A977IF08"/>
<feature type="domain" description="DUF5679" evidence="2">
    <location>
        <begin position="86"/>
        <end position="125"/>
    </location>
</feature>
<organism evidence="3">
    <name type="scientific">Nitrososphaera viennensis</name>
    <dbReference type="NCBI Taxonomy" id="1034015"/>
    <lineage>
        <taxon>Archaea</taxon>
        <taxon>Nitrososphaerota</taxon>
        <taxon>Nitrososphaeria</taxon>
        <taxon>Nitrososphaerales</taxon>
        <taxon>Nitrososphaeraceae</taxon>
        <taxon>Nitrososphaera</taxon>
    </lineage>
</organism>
<reference evidence="3" key="1">
    <citation type="submission" date="2022-08" db="EMBL/GenBank/DDBJ databases">
        <title>Dynamic responses of ammonia-oxidizing microbial communities induced by reactive oxygen species (ROS) in fluctuating redox aquifers.</title>
        <authorList>
            <person name="Wang P."/>
            <person name="Wang H."/>
        </authorList>
    </citation>
    <scope>NUCLEOTIDE SEQUENCE</scope>
    <source>
        <strain evidence="3">PLX03</strain>
    </source>
</reference>
<feature type="region of interest" description="Disordered" evidence="1">
    <location>
        <begin position="128"/>
        <end position="154"/>
    </location>
</feature>
<proteinExistence type="predicted"/>
<evidence type="ECO:0000259" key="2">
    <source>
        <dbReference type="Pfam" id="PF18930"/>
    </source>
</evidence>
<name>A0A977IF08_9ARCH</name>
<dbReference type="Proteomes" id="UP001059771">
    <property type="component" value="Chromosome"/>
</dbReference>
<feature type="compositionally biased region" description="Basic residues" evidence="1">
    <location>
        <begin position="135"/>
        <end position="154"/>
    </location>
</feature>
<dbReference type="EMBL" id="CP103305">
    <property type="protein sequence ID" value="UVS69700.1"/>
    <property type="molecule type" value="Genomic_DNA"/>
</dbReference>
<evidence type="ECO:0000313" key="3">
    <source>
        <dbReference type="EMBL" id="UVS69700.1"/>
    </source>
</evidence>
<protein>
    <submittedName>
        <fullName evidence="3">DUF5679 domain-containing protein</fullName>
    </submittedName>
</protein>